<dbReference type="Proteomes" id="UP000706039">
    <property type="component" value="Unassembled WGS sequence"/>
</dbReference>
<dbReference type="Pfam" id="PF11340">
    <property type="entry name" value="DUF3142"/>
    <property type="match status" value="1"/>
</dbReference>
<dbReference type="EMBL" id="JAINVV010000003">
    <property type="protein sequence ID" value="MBY8821625.1"/>
    <property type="molecule type" value="Genomic_DNA"/>
</dbReference>
<name>A0ABS7PLN8_9SPHN</name>
<evidence type="ECO:0000313" key="2">
    <source>
        <dbReference type="Proteomes" id="UP000706039"/>
    </source>
</evidence>
<keyword evidence="2" id="KW-1185">Reference proteome</keyword>
<proteinExistence type="predicted"/>
<sequence length="229" mass="25691">MSALSPMLVAASVPADRVDARDHDAFWLWAGVRPQPVLDRARRVYVLQGQVSTRDTVRLIAQRPAIPRIAHADVWIVVRVETLRWPPQLYDQLLVQLERWRAAGNKVVGIQIDFDARTRHLEDYAGFLAGLRARLPADCRLGITGLLDWSANGDPAGLDALAGVVDEVVLQIYQGRRVIPGYAGYLARLDRLKLPFRIGLLQNGEWRPPPDLETNPNFGGYVVFLTNDR</sequence>
<reference evidence="1 2" key="1">
    <citation type="submission" date="2021-08" db="EMBL/GenBank/DDBJ databases">
        <authorList>
            <person name="Tuo L."/>
        </authorList>
    </citation>
    <scope>NUCLEOTIDE SEQUENCE [LARGE SCALE GENOMIC DNA]</scope>
    <source>
        <strain evidence="1 2">JCM 31229</strain>
    </source>
</reference>
<dbReference type="RefSeq" id="WP_222988726.1">
    <property type="nucleotide sequence ID" value="NZ_JAINVV010000003.1"/>
</dbReference>
<organism evidence="1 2">
    <name type="scientific">Sphingomonas colocasiae</name>
    <dbReference type="NCBI Taxonomy" id="1848973"/>
    <lineage>
        <taxon>Bacteria</taxon>
        <taxon>Pseudomonadati</taxon>
        <taxon>Pseudomonadota</taxon>
        <taxon>Alphaproteobacteria</taxon>
        <taxon>Sphingomonadales</taxon>
        <taxon>Sphingomonadaceae</taxon>
        <taxon>Sphingomonas</taxon>
    </lineage>
</organism>
<gene>
    <name evidence="1" type="ORF">K7G82_04930</name>
</gene>
<accession>A0ABS7PLN8</accession>
<dbReference type="InterPro" id="IPR021488">
    <property type="entry name" value="DUF3142"/>
</dbReference>
<evidence type="ECO:0000313" key="1">
    <source>
        <dbReference type="EMBL" id="MBY8821625.1"/>
    </source>
</evidence>
<protein>
    <submittedName>
        <fullName evidence="1">DUF3142 domain-containing protein</fullName>
    </submittedName>
</protein>
<comment type="caution">
    <text evidence="1">The sequence shown here is derived from an EMBL/GenBank/DDBJ whole genome shotgun (WGS) entry which is preliminary data.</text>
</comment>